<dbReference type="PROSITE" id="PS00211">
    <property type="entry name" value="ABC_TRANSPORTER_1"/>
    <property type="match status" value="1"/>
</dbReference>
<dbReference type="CDD" id="cd18553">
    <property type="entry name" value="ABC_6TM_PglK_like"/>
    <property type="match status" value="1"/>
</dbReference>
<dbReference type="Proteomes" id="UP000256650">
    <property type="component" value="Unassembled WGS sequence"/>
</dbReference>
<dbReference type="Gene3D" id="3.40.50.300">
    <property type="entry name" value="P-loop containing nucleotide triphosphate hydrolases"/>
    <property type="match status" value="1"/>
</dbReference>
<dbReference type="GO" id="GO:0140359">
    <property type="term" value="F:ABC-type transporter activity"/>
    <property type="evidence" value="ECO:0007669"/>
    <property type="project" value="InterPro"/>
</dbReference>
<sequence>MFSKLRFILSHQDQHYIYGMLLLSLLVSLIELIGISAIAPFIAVASDFSLIESKTYFAFVYHFLHFDSPYEFVLCFGIVLLVFYVFRSLINLLYQHLLARFTFGRYHLIVERLFRNYLDINYEDFITKNTSHLTKTITTEAHNFTILLAAFLFMTSEVFVVLLIYGTLLFVDFKITLGLTFVLAILGFLLARGIALKIKKQGREKESHQKTFFETLSSSFGNYKIIKLQSDSDSIWRNFSNSLEGYSLANIKNQTFFHIPRLSLEALGFCMMILVVLYLLIQNPNNVTGYLPLLSMYVLALYRLLPSINRILDSYNKILFNFRSLEIIYQDLKMQTQDLGEEEVKFEREIRLEKLSFGYQQKCVLQEINLTICKGEKVAFIGESGSGKSTLVDCIIGLLCPQNGGIWIDDVKLEKTNLKSWRKKIGYIPQNVYLFSGNVEDNVAFGRELDKEKIISCLKSAKIYEFLQTKEGLETQVGDGGIALSGGQKQRIAIARALYGEPEILVLDEATSALDTEVEARIMEEIYKIAKDKTLLIIAHRLSTIEHCDSIYRLQNGTLKLV</sequence>
<dbReference type="GO" id="GO:0034040">
    <property type="term" value="F:ATPase-coupled lipid transmembrane transporter activity"/>
    <property type="evidence" value="ECO:0007669"/>
    <property type="project" value="TreeGrafter"/>
</dbReference>
<dbReference type="GO" id="GO:0005886">
    <property type="term" value="C:plasma membrane"/>
    <property type="evidence" value="ECO:0007669"/>
    <property type="project" value="UniProtKB-SubCell"/>
</dbReference>
<evidence type="ECO:0000256" key="9">
    <source>
        <dbReference type="SAM" id="Phobius"/>
    </source>
</evidence>
<dbReference type="InterPro" id="IPR017871">
    <property type="entry name" value="ABC_transporter-like_CS"/>
</dbReference>
<evidence type="ECO:0000256" key="8">
    <source>
        <dbReference type="ARBA" id="ARBA00023136"/>
    </source>
</evidence>
<dbReference type="InterPro" id="IPR027417">
    <property type="entry name" value="P-loop_NTPase"/>
</dbReference>
<dbReference type="PROSITE" id="PS50929">
    <property type="entry name" value="ABC_TM1F"/>
    <property type="match status" value="1"/>
</dbReference>
<proteinExistence type="predicted"/>
<evidence type="ECO:0000256" key="7">
    <source>
        <dbReference type="ARBA" id="ARBA00022989"/>
    </source>
</evidence>
<dbReference type="Pfam" id="PF00005">
    <property type="entry name" value="ABC_tran"/>
    <property type="match status" value="1"/>
</dbReference>
<dbReference type="InterPro" id="IPR003593">
    <property type="entry name" value="AAA+_ATPase"/>
</dbReference>
<dbReference type="FunFam" id="3.40.50.300:FF:000299">
    <property type="entry name" value="ABC transporter ATP-binding protein/permease"/>
    <property type="match status" value="1"/>
</dbReference>
<gene>
    <name evidence="12" type="ORF">CQA43_06600</name>
</gene>
<dbReference type="Gene3D" id="1.20.1560.10">
    <property type="entry name" value="ABC transporter type 1, transmembrane domain"/>
    <property type="match status" value="1"/>
</dbReference>
<keyword evidence="2" id="KW-0813">Transport</keyword>
<evidence type="ECO:0000313" key="13">
    <source>
        <dbReference type="Proteomes" id="UP000256650"/>
    </source>
</evidence>
<keyword evidence="8 9" id="KW-0472">Membrane</keyword>
<evidence type="ECO:0000259" key="10">
    <source>
        <dbReference type="PROSITE" id="PS50893"/>
    </source>
</evidence>
<dbReference type="PROSITE" id="PS50893">
    <property type="entry name" value="ABC_TRANSPORTER_2"/>
    <property type="match status" value="1"/>
</dbReference>
<dbReference type="InterPro" id="IPR011527">
    <property type="entry name" value="ABC1_TM_dom"/>
</dbReference>
<organism evidence="12 13">
    <name type="scientific">Helicobacter ganmani</name>
    <dbReference type="NCBI Taxonomy" id="60246"/>
    <lineage>
        <taxon>Bacteria</taxon>
        <taxon>Pseudomonadati</taxon>
        <taxon>Campylobacterota</taxon>
        <taxon>Epsilonproteobacteria</taxon>
        <taxon>Campylobacterales</taxon>
        <taxon>Helicobacteraceae</taxon>
        <taxon>Helicobacter</taxon>
    </lineage>
</organism>
<evidence type="ECO:0000256" key="2">
    <source>
        <dbReference type="ARBA" id="ARBA00022448"/>
    </source>
</evidence>
<dbReference type="InterPro" id="IPR003439">
    <property type="entry name" value="ABC_transporter-like_ATP-bd"/>
</dbReference>
<evidence type="ECO:0000256" key="3">
    <source>
        <dbReference type="ARBA" id="ARBA00022475"/>
    </source>
</evidence>
<feature type="transmembrane region" description="Helical" evidence="9">
    <location>
        <begin position="175"/>
        <end position="195"/>
    </location>
</feature>
<feature type="transmembrane region" description="Helical" evidence="9">
    <location>
        <begin position="144"/>
        <end position="169"/>
    </location>
</feature>
<dbReference type="PANTHER" id="PTHR24221:SF654">
    <property type="entry name" value="ATP-BINDING CASSETTE SUB-FAMILY B MEMBER 6"/>
    <property type="match status" value="1"/>
</dbReference>
<dbReference type="SUPFAM" id="SSF52540">
    <property type="entry name" value="P-loop containing nucleoside triphosphate hydrolases"/>
    <property type="match status" value="1"/>
</dbReference>
<evidence type="ECO:0000259" key="11">
    <source>
        <dbReference type="PROSITE" id="PS50929"/>
    </source>
</evidence>
<keyword evidence="13" id="KW-1185">Reference proteome</keyword>
<comment type="caution">
    <text evidence="12">The sequence shown here is derived from an EMBL/GenBank/DDBJ whole genome shotgun (WGS) entry which is preliminary data.</text>
</comment>
<evidence type="ECO:0000256" key="1">
    <source>
        <dbReference type="ARBA" id="ARBA00004651"/>
    </source>
</evidence>
<accession>A0A3D8IBK3</accession>
<keyword evidence="5" id="KW-0547">Nucleotide-binding</keyword>
<comment type="subcellular location">
    <subcellularLocation>
        <location evidence="1">Cell membrane</location>
        <topology evidence="1">Multi-pass membrane protein</topology>
    </subcellularLocation>
</comment>
<dbReference type="Pfam" id="PF00664">
    <property type="entry name" value="ABC_membrane"/>
    <property type="match status" value="1"/>
</dbReference>
<feature type="transmembrane region" description="Helical" evidence="9">
    <location>
        <begin position="262"/>
        <end position="281"/>
    </location>
</feature>
<feature type="transmembrane region" description="Helical" evidence="9">
    <location>
        <begin position="287"/>
        <end position="305"/>
    </location>
</feature>
<feature type="domain" description="ABC transmembrane type-1" evidence="11">
    <location>
        <begin position="19"/>
        <end position="318"/>
    </location>
</feature>
<dbReference type="OrthoDB" id="9760168at2"/>
<protein>
    <submittedName>
        <fullName evidence="12">ABC transporter ATP-binding protein</fullName>
    </submittedName>
</protein>
<dbReference type="InterPro" id="IPR039421">
    <property type="entry name" value="Type_1_exporter"/>
</dbReference>
<dbReference type="GO" id="GO:0005524">
    <property type="term" value="F:ATP binding"/>
    <property type="evidence" value="ECO:0007669"/>
    <property type="project" value="UniProtKB-KW"/>
</dbReference>
<evidence type="ECO:0000256" key="6">
    <source>
        <dbReference type="ARBA" id="ARBA00022840"/>
    </source>
</evidence>
<dbReference type="InterPro" id="IPR036640">
    <property type="entry name" value="ABC1_TM_sf"/>
</dbReference>
<dbReference type="SMART" id="SM00382">
    <property type="entry name" value="AAA"/>
    <property type="match status" value="1"/>
</dbReference>
<feature type="transmembrane region" description="Helical" evidence="9">
    <location>
        <begin position="21"/>
        <end position="43"/>
    </location>
</feature>
<feature type="domain" description="ABC transporter" evidence="10">
    <location>
        <begin position="350"/>
        <end position="562"/>
    </location>
</feature>
<dbReference type="CDD" id="cd03228">
    <property type="entry name" value="ABCC_MRP_Like"/>
    <property type="match status" value="1"/>
</dbReference>
<dbReference type="PANTHER" id="PTHR24221">
    <property type="entry name" value="ATP-BINDING CASSETTE SUB-FAMILY B"/>
    <property type="match status" value="1"/>
</dbReference>
<reference evidence="12 13" key="1">
    <citation type="submission" date="2018-04" db="EMBL/GenBank/DDBJ databases">
        <title>Novel Campyloabacter and Helicobacter Species and Strains.</title>
        <authorList>
            <person name="Mannion A.J."/>
            <person name="Shen Z."/>
            <person name="Fox J.G."/>
        </authorList>
    </citation>
    <scope>NUCLEOTIDE SEQUENCE [LARGE SCALE GENOMIC DNA]</scope>
    <source>
        <strain evidence="12 13">MIT 99-5101</strain>
    </source>
</reference>
<dbReference type="RefSeq" id="WP_115551828.1">
    <property type="nucleotide sequence ID" value="NZ_CAPHNE010000001.1"/>
</dbReference>
<dbReference type="SUPFAM" id="SSF90123">
    <property type="entry name" value="ABC transporter transmembrane region"/>
    <property type="match status" value="1"/>
</dbReference>
<dbReference type="GO" id="GO:0016887">
    <property type="term" value="F:ATP hydrolysis activity"/>
    <property type="evidence" value="ECO:0007669"/>
    <property type="project" value="InterPro"/>
</dbReference>
<dbReference type="EMBL" id="NXLS01000006">
    <property type="protein sequence ID" value="RDU62563.1"/>
    <property type="molecule type" value="Genomic_DNA"/>
</dbReference>
<keyword evidence="3" id="KW-1003">Cell membrane</keyword>
<keyword evidence="6 12" id="KW-0067">ATP-binding</keyword>
<dbReference type="AlphaFoldDB" id="A0A3D8IBK3"/>
<name>A0A3D8IBK3_9HELI</name>
<feature type="transmembrane region" description="Helical" evidence="9">
    <location>
        <begin position="70"/>
        <end position="90"/>
    </location>
</feature>
<evidence type="ECO:0000256" key="4">
    <source>
        <dbReference type="ARBA" id="ARBA00022692"/>
    </source>
</evidence>
<dbReference type="GeneID" id="82535957"/>
<keyword evidence="7 9" id="KW-1133">Transmembrane helix</keyword>
<keyword evidence="4 9" id="KW-0812">Transmembrane</keyword>
<evidence type="ECO:0000256" key="5">
    <source>
        <dbReference type="ARBA" id="ARBA00022741"/>
    </source>
</evidence>
<evidence type="ECO:0000313" key="12">
    <source>
        <dbReference type="EMBL" id="RDU62563.1"/>
    </source>
</evidence>